<protein>
    <submittedName>
        <fullName evidence="2">Transposase</fullName>
    </submittedName>
</protein>
<gene>
    <name evidence="2" type="ORF">SAMN05216352_11716</name>
</gene>
<keyword evidence="3" id="KW-1185">Reference proteome</keyword>
<dbReference type="InterPro" id="IPR002560">
    <property type="entry name" value="Transposase_DDE"/>
</dbReference>
<evidence type="ECO:0000313" key="2">
    <source>
        <dbReference type="EMBL" id="SDI98021.1"/>
    </source>
</evidence>
<evidence type="ECO:0000259" key="1">
    <source>
        <dbReference type="Pfam" id="PF01610"/>
    </source>
</evidence>
<dbReference type="STRING" id="930129.SAMN05216352_11716"/>
<feature type="domain" description="Transposase IS204/IS1001/IS1096/IS1165 DDE" evidence="1">
    <location>
        <begin position="7"/>
        <end position="69"/>
    </location>
</feature>
<dbReference type="EMBL" id="FNDU01000017">
    <property type="protein sequence ID" value="SDI98021.1"/>
    <property type="molecule type" value="Genomic_DNA"/>
</dbReference>
<accession>A0A1G8PZW8</accession>
<proteinExistence type="predicted"/>
<reference evidence="2 3" key="1">
    <citation type="submission" date="2016-10" db="EMBL/GenBank/DDBJ databases">
        <authorList>
            <person name="de Groot N.N."/>
        </authorList>
    </citation>
    <scope>NUCLEOTIDE SEQUENCE [LARGE SCALE GENOMIC DNA]</scope>
    <source>
        <strain evidence="3">P4B,CCM 7963,CECT 7998,DSM 25260,IBRC-M 10614,KCTC 13821</strain>
    </source>
</reference>
<organism evidence="2 3">
    <name type="scientific">Alteribacillus bidgolensis</name>
    <dbReference type="NCBI Taxonomy" id="930129"/>
    <lineage>
        <taxon>Bacteria</taxon>
        <taxon>Bacillati</taxon>
        <taxon>Bacillota</taxon>
        <taxon>Bacilli</taxon>
        <taxon>Bacillales</taxon>
        <taxon>Bacillaceae</taxon>
        <taxon>Alteribacillus</taxon>
    </lineage>
</organism>
<sequence>MIIANGETGETFYTLQNRSVSTVKHYLRRKGYKVEKVAMDMSCAFKSAVRKALDKPIIVADRFQFCRYIY</sequence>
<evidence type="ECO:0000313" key="3">
    <source>
        <dbReference type="Proteomes" id="UP000199017"/>
    </source>
</evidence>
<name>A0A1G8PZW8_9BACI</name>
<dbReference type="Proteomes" id="UP000199017">
    <property type="component" value="Unassembled WGS sequence"/>
</dbReference>
<dbReference type="AlphaFoldDB" id="A0A1G8PZW8"/>
<dbReference type="Pfam" id="PF01610">
    <property type="entry name" value="DDE_Tnp_ISL3"/>
    <property type="match status" value="1"/>
</dbReference>